<proteinExistence type="predicted"/>
<sequence length="311" mass="34312">MKGMALCIGASLLLAGCGGGESEETVIIPPNEIIGAVEAGEYDRIYDGLSADFRKEFSRSDFSKAVKGFSEDVKAWHDVSELKLNNSHYKTWKNEDTSKGISVILTENGEIIGFKMMPLQTYPESDQAFTKLTYSLPLTEDWFVFWGGENVMANYHYEYESQRYAYDLIQVKDGFSYNGDPTKNESYYAFGKDITAPHAGKVVHVVSDIPDNEPVGTMNDKQPAGNVVIIDHGDGEFSYLAHLKKDSVTVKVGDLVEKGDLVGLSGNSGNSSEAHLHFQVSDGDDLFASKSLRVKWENDLHPVQGDTLSQP</sequence>
<dbReference type="CDD" id="cd12797">
    <property type="entry name" value="M23_peptidase"/>
    <property type="match status" value="1"/>
</dbReference>
<dbReference type="InterPro" id="IPR016047">
    <property type="entry name" value="M23ase_b-sheet_dom"/>
</dbReference>
<feature type="domain" description="M23ase beta-sheet core" evidence="1">
    <location>
        <begin position="191"/>
        <end position="282"/>
    </location>
</feature>
<evidence type="ECO:0000259" key="1">
    <source>
        <dbReference type="Pfam" id="PF01551"/>
    </source>
</evidence>
<evidence type="ECO:0000313" key="2">
    <source>
        <dbReference type="EMBL" id="OBR63302.1"/>
    </source>
</evidence>
<dbReference type="PROSITE" id="PS51257">
    <property type="entry name" value="PROKAR_LIPOPROTEIN"/>
    <property type="match status" value="1"/>
</dbReference>
<dbReference type="Gene3D" id="2.70.70.10">
    <property type="entry name" value="Glucose Permease (Domain IIA)"/>
    <property type="match status" value="1"/>
</dbReference>
<dbReference type="SUPFAM" id="SSF51261">
    <property type="entry name" value="Duplicated hybrid motif"/>
    <property type="match status" value="1"/>
</dbReference>
<dbReference type="PANTHER" id="PTHR21666">
    <property type="entry name" value="PEPTIDASE-RELATED"/>
    <property type="match status" value="1"/>
</dbReference>
<dbReference type="AlphaFoldDB" id="A0A1A5YCI2"/>
<dbReference type="STRING" id="1844972.A7K91_25085"/>
<keyword evidence="3" id="KW-1185">Reference proteome</keyword>
<evidence type="ECO:0000313" key="3">
    <source>
        <dbReference type="Proteomes" id="UP000092024"/>
    </source>
</evidence>
<dbReference type="GO" id="GO:0004222">
    <property type="term" value="F:metalloendopeptidase activity"/>
    <property type="evidence" value="ECO:0007669"/>
    <property type="project" value="TreeGrafter"/>
</dbReference>
<gene>
    <name evidence="2" type="ORF">A7K91_25085</name>
</gene>
<reference evidence="2 3" key="1">
    <citation type="submission" date="2016-05" db="EMBL/GenBank/DDBJ databases">
        <title>Paenibacillus oryzae. sp. nov., isolated from the rice root.</title>
        <authorList>
            <person name="Zhang J."/>
            <person name="Zhang X."/>
        </authorList>
    </citation>
    <scope>NUCLEOTIDE SEQUENCE [LARGE SCALE GENOMIC DNA]</scope>
    <source>
        <strain evidence="2 3">1DrF-4</strain>
    </source>
</reference>
<dbReference type="InterPro" id="IPR011055">
    <property type="entry name" value="Dup_hybrid_motif"/>
</dbReference>
<dbReference type="InterPro" id="IPR050570">
    <property type="entry name" value="Cell_wall_metabolism_enzyme"/>
</dbReference>
<dbReference type="PANTHER" id="PTHR21666:SF270">
    <property type="entry name" value="MUREIN HYDROLASE ACTIVATOR ENVC"/>
    <property type="match status" value="1"/>
</dbReference>
<dbReference type="Pfam" id="PF01551">
    <property type="entry name" value="Peptidase_M23"/>
    <property type="match status" value="1"/>
</dbReference>
<organism evidence="2 3">
    <name type="scientific">Paenibacillus oryzae</name>
    <dbReference type="NCBI Taxonomy" id="1844972"/>
    <lineage>
        <taxon>Bacteria</taxon>
        <taxon>Bacillati</taxon>
        <taxon>Bacillota</taxon>
        <taxon>Bacilli</taxon>
        <taxon>Bacillales</taxon>
        <taxon>Paenibacillaceae</taxon>
        <taxon>Paenibacillus</taxon>
    </lineage>
</organism>
<dbReference type="EMBL" id="LYPA01000074">
    <property type="protein sequence ID" value="OBR63302.1"/>
    <property type="molecule type" value="Genomic_DNA"/>
</dbReference>
<protein>
    <submittedName>
        <fullName evidence="2">Metalloendopeptidase</fullName>
    </submittedName>
</protein>
<name>A0A1A5YCI2_9BACL</name>
<accession>A0A1A5YCI2</accession>
<comment type="caution">
    <text evidence="2">The sequence shown here is derived from an EMBL/GenBank/DDBJ whole genome shotgun (WGS) entry which is preliminary data.</text>
</comment>
<dbReference type="OrthoDB" id="9809488at2"/>
<dbReference type="Proteomes" id="UP000092024">
    <property type="component" value="Unassembled WGS sequence"/>
</dbReference>